<dbReference type="CDD" id="cd05379">
    <property type="entry name" value="CAP_bacterial"/>
    <property type="match status" value="1"/>
</dbReference>
<evidence type="ECO:0000256" key="1">
    <source>
        <dbReference type="SAM" id="Phobius"/>
    </source>
</evidence>
<evidence type="ECO:0000313" key="3">
    <source>
        <dbReference type="EMBL" id="OGI68557.1"/>
    </source>
</evidence>
<sequence length="363" mass="40075">MQKLSKWLKKYFIPHEHNEFRPHFLRHESMLISIIVILIIEITFLAQVFIVFDKTNFLAAVLPGVLTTLTNEKRAENDVPPLTQNELLNRAAQMKAEDMATNGYFAHTSPDGKTPWYWFEQVGYRYTSAGENLAVNFFESSDVAEAWMDSPSHRENIIKANYKEIGIGIASGVYKGRDTVFVAQLFGTPAIVTAPTIEPAPVPPTLVAVTPEPAPELEPQTLPPAPAPSNLPITLPPTSEPEVTPAETAVVVAPTTIQVLGEESREVKVESVAAPSQIKSFIQKVLTSPREYVTYTFAGIVLLVILALLLIMFIKAERAHPFMVARGIGLMAIIFVLLFVNIRMLHKDTQVPASSLSANAIAY</sequence>
<dbReference type="Pfam" id="PF00188">
    <property type="entry name" value="CAP"/>
    <property type="match status" value="1"/>
</dbReference>
<proteinExistence type="predicted"/>
<dbReference type="Proteomes" id="UP000178235">
    <property type="component" value="Unassembled WGS sequence"/>
</dbReference>
<dbReference type="InterPro" id="IPR014044">
    <property type="entry name" value="CAP_dom"/>
</dbReference>
<feature type="domain" description="SCP" evidence="2">
    <location>
        <begin position="69"/>
        <end position="182"/>
    </location>
</feature>
<feature type="transmembrane region" description="Helical" evidence="1">
    <location>
        <begin position="30"/>
        <end position="52"/>
    </location>
</feature>
<feature type="transmembrane region" description="Helical" evidence="1">
    <location>
        <begin position="323"/>
        <end position="342"/>
    </location>
</feature>
<dbReference type="InterPro" id="IPR035940">
    <property type="entry name" value="CAP_sf"/>
</dbReference>
<reference evidence="3 4" key="1">
    <citation type="journal article" date="2016" name="Nat. Commun.">
        <title>Thousands of microbial genomes shed light on interconnected biogeochemical processes in an aquifer system.</title>
        <authorList>
            <person name="Anantharaman K."/>
            <person name="Brown C.T."/>
            <person name="Hug L.A."/>
            <person name="Sharon I."/>
            <person name="Castelle C.J."/>
            <person name="Probst A.J."/>
            <person name="Thomas B.C."/>
            <person name="Singh A."/>
            <person name="Wilkins M.J."/>
            <person name="Karaoz U."/>
            <person name="Brodie E.L."/>
            <person name="Williams K.H."/>
            <person name="Hubbard S.S."/>
            <person name="Banfield J.F."/>
        </authorList>
    </citation>
    <scope>NUCLEOTIDE SEQUENCE [LARGE SCALE GENOMIC DNA]</scope>
</reference>
<keyword evidence="1" id="KW-0812">Transmembrane</keyword>
<keyword evidence="1" id="KW-1133">Transmembrane helix</keyword>
<comment type="caution">
    <text evidence="3">The sequence shown here is derived from an EMBL/GenBank/DDBJ whole genome shotgun (WGS) entry which is preliminary data.</text>
</comment>
<dbReference type="SUPFAM" id="SSF55797">
    <property type="entry name" value="PR-1-like"/>
    <property type="match status" value="1"/>
</dbReference>
<dbReference type="Gene3D" id="3.40.33.10">
    <property type="entry name" value="CAP"/>
    <property type="match status" value="1"/>
</dbReference>
<accession>A0A1F6VFZ2</accession>
<evidence type="ECO:0000259" key="2">
    <source>
        <dbReference type="Pfam" id="PF00188"/>
    </source>
</evidence>
<organism evidence="3 4">
    <name type="scientific">Candidatus Nomurabacteria bacterium RIFCSPHIGHO2_01_FULL_42_15</name>
    <dbReference type="NCBI Taxonomy" id="1801742"/>
    <lineage>
        <taxon>Bacteria</taxon>
        <taxon>Candidatus Nomuraibacteriota</taxon>
    </lineage>
</organism>
<gene>
    <name evidence="3" type="ORF">A2738_01610</name>
</gene>
<feature type="transmembrane region" description="Helical" evidence="1">
    <location>
        <begin position="292"/>
        <end position="311"/>
    </location>
</feature>
<dbReference type="AlphaFoldDB" id="A0A1F6VFZ2"/>
<keyword evidence="1" id="KW-0472">Membrane</keyword>
<dbReference type="PANTHER" id="PTHR31157">
    <property type="entry name" value="SCP DOMAIN-CONTAINING PROTEIN"/>
    <property type="match status" value="1"/>
</dbReference>
<protein>
    <recommendedName>
        <fullName evidence="2">SCP domain-containing protein</fullName>
    </recommendedName>
</protein>
<name>A0A1F6VFZ2_9BACT</name>
<dbReference type="EMBL" id="MFTS01000003">
    <property type="protein sequence ID" value="OGI68557.1"/>
    <property type="molecule type" value="Genomic_DNA"/>
</dbReference>
<dbReference type="PANTHER" id="PTHR31157:SF1">
    <property type="entry name" value="SCP DOMAIN-CONTAINING PROTEIN"/>
    <property type="match status" value="1"/>
</dbReference>
<evidence type="ECO:0000313" key="4">
    <source>
        <dbReference type="Proteomes" id="UP000178235"/>
    </source>
</evidence>